<gene>
    <name evidence="2" type="ORF">A163_06640</name>
</gene>
<dbReference type="RefSeq" id="WP_017103194.1">
    <property type="nucleotide sequence ID" value="NZ_AJZO02000193.1"/>
</dbReference>
<proteinExistence type="predicted"/>
<accession>A0ABX3B5C0</accession>
<organism evidence="2 3">
    <name type="scientific">Vibrio tasmaniensis 1F-267</name>
    <dbReference type="NCBI Taxonomy" id="1191324"/>
    <lineage>
        <taxon>Bacteria</taxon>
        <taxon>Pseudomonadati</taxon>
        <taxon>Pseudomonadota</taxon>
        <taxon>Gammaproteobacteria</taxon>
        <taxon>Vibrionales</taxon>
        <taxon>Vibrionaceae</taxon>
        <taxon>Vibrio</taxon>
    </lineage>
</organism>
<dbReference type="Pfam" id="PF26567">
    <property type="entry name" value="BstA_C"/>
    <property type="match status" value="1"/>
</dbReference>
<dbReference type="InterPro" id="IPR058744">
    <property type="entry name" value="BstA-like_C"/>
</dbReference>
<dbReference type="EMBL" id="AJZO02000193">
    <property type="protein sequence ID" value="OEF47691.1"/>
    <property type="molecule type" value="Genomic_DNA"/>
</dbReference>
<keyword evidence="3" id="KW-1185">Reference proteome</keyword>
<evidence type="ECO:0000313" key="3">
    <source>
        <dbReference type="Proteomes" id="UP000094638"/>
    </source>
</evidence>
<comment type="caution">
    <text evidence="2">The sequence shown here is derived from an EMBL/GenBank/DDBJ whole genome shotgun (WGS) entry which is preliminary data.</text>
</comment>
<reference evidence="2 3" key="1">
    <citation type="journal article" date="2012" name="Science">
        <title>Ecological populations of bacteria act as socially cohesive units of antibiotic production and resistance.</title>
        <authorList>
            <person name="Cordero O.X."/>
            <person name="Wildschutte H."/>
            <person name="Kirkup B."/>
            <person name="Proehl S."/>
            <person name="Ngo L."/>
            <person name="Hussain F."/>
            <person name="Le Roux F."/>
            <person name="Mincer T."/>
            <person name="Polz M.F."/>
        </authorList>
    </citation>
    <scope>NUCLEOTIDE SEQUENCE [LARGE SCALE GENOMIC DNA]</scope>
    <source>
        <strain evidence="2 3">1F-267</strain>
    </source>
</reference>
<name>A0ABX3B5C0_9VIBR</name>
<protein>
    <recommendedName>
        <fullName evidence="1">BstA-like C-terminal domain-containing protein</fullName>
    </recommendedName>
</protein>
<evidence type="ECO:0000313" key="2">
    <source>
        <dbReference type="EMBL" id="OEF47691.1"/>
    </source>
</evidence>
<evidence type="ECO:0000259" key="1">
    <source>
        <dbReference type="Pfam" id="PF26567"/>
    </source>
</evidence>
<sequence>MSNELIPNNQGELNLVPVKEGEVNGINMGVLSDGTPFLSSRGVARLVGQAPGNIITLVSKWQEEKTKPRGAKIAQILREQGVDDSKIHVEVVLNGVKTHAVDDATCLAILEYYAFDSTSKTQEIAQTNYRLLARRSIREFVYTSLGYDPDNLVPVEWKHFHDRMLLNEVPRGYFSVFKEIADLMVSSVRQGLVIDDHVVPDISVGGAWAKYWKESQFDERYGLVTKHPHVYPDYFPQAKAGPIPVNIYPLAALGEFRTWFENTYLPEKFPTYIKGQIKKKSISVSGAELLLETVVPKTLTTH</sequence>
<dbReference type="Proteomes" id="UP000094638">
    <property type="component" value="Unassembled WGS sequence"/>
</dbReference>
<feature type="domain" description="BstA-like C-terminal" evidence="1">
    <location>
        <begin position="157"/>
        <end position="278"/>
    </location>
</feature>